<sequence>MPVAKLVEGQGNHAASSYGDDDRSGTVSDHYNGRNLYYHSQDSPVDDASKNNTFGQGIEYENWVSSPSVMAQKATDMMVCHGLPLYHENDS</sequence>
<evidence type="ECO:0000313" key="3">
    <source>
        <dbReference type="Proteomes" id="UP001054889"/>
    </source>
</evidence>
<protein>
    <submittedName>
        <fullName evidence="2">Uncharacterized protein</fullName>
    </submittedName>
</protein>
<dbReference type="Proteomes" id="UP001054889">
    <property type="component" value="Unassembled WGS sequence"/>
</dbReference>
<evidence type="ECO:0000313" key="2">
    <source>
        <dbReference type="EMBL" id="GJN06646.1"/>
    </source>
</evidence>
<dbReference type="EMBL" id="BQKI01000013">
    <property type="protein sequence ID" value="GJN06646.1"/>
    <property type="molecule type" value="Genomic_DNA"/>
</dbReference>
<name>A0AAV5D8A0_ELECO</name>
<feature type="region of interest" description="Disordered" evidence="1">
    <location>
        <begin position="1"/>
        <end position="53"/>
    </location>
</feature>
<dbReference type="AlphaFoldDB" id="A0AAV5D8A0"/>
<evidence type="ECO:0000256" key="1">
    <source>
        <dbReference type="SAM" id="MobiDB-lite"/>
    </source>
</evidence>
<comment type="caution">
    <text evidence="2">The sequence shown here is derived from an EMBL/GenBank/DDBJ whole genome shotgun (WGS) entry which is preliminary data.</text>
</comment>
<organism evidence="2 3">
    <name type="scientific">Eleusine coracana subsp. coracana</name>
    <dbReference type="NCBI Taxonomy" id="191504"/>
    <lineage>
        <taxon>Eukaryota</taxon>
        <taxon>Viridiplantae</taxon>
        <taxon>Streptophyta</taxon>
        <taxon>Embryophyta</taxon>
        <taxon>Tracheophyta</taxon>
        <taxon>Spermatophyta</taxon>
        <taxon>Magnoliopsida</taxon>
        <taxon>Liliopsida</taxon>
        <taxon>Poales</taxon>
        <taxon>Poaceae</taxon>
        <taxon>PACMAD clade</taxon>
        <taxon>Chloridoideae</taxon>
        <taxon>Cynodonteae</taxon>
        <taxon>Eleusininae</taxon>
        <taxon>Eleusine</taxon>
    </lineage>
</organism>
<proteinExistence type="predicted"/>
<reference evidence="2" key="1">
    <citation type="journal article" date="2018" name="DNA Res.">
        <title>Multiple hybrid de novo genome assembly of finger millet, an orphan allotetraploid crop.</title>
        <authorList>
            <person name="Hatakeyama M."/>
            <person name="Aluri S."/>
            <person name="Balachadran M.T."/>
            <person name="Sivarajan S.R."/>
            <person name="Patrignani A."/>
            <person name="Gruter S."/>
            <person name="Poveda L."/>
            <person name="Shimizu-Inatsugi R."/>
            <person name="Baeten J."/>
            <person name="Francoijs K.J."/>
            <person name="Nataraja K.N."/>
            <person name="Reddy Y.A.N."/>
            <person name="Phadnis S."/>
            <person name="Ravikumar R.L."/>
            <person name="Schlapbach R."/>
            <person name="Sreeman S.M."/>
            <person name="Shimizu K.K."/>
        </authorList>
    </citation>
    <scope>NUCLEOTIDE SEQUENCE</scope>
</reference>
<reference evidence="2" key="2">
    <citation type="submission" date="2021-12" db="EMBL/GenBank/DDBJ databases">
        <title>Resequencing data analysis of finger millet.</title>
        <authorList>
            <person name="Hatakeyama M."/>
            <person name="Aluri S."/>
            <person name="Balachadran M.T."/>
            <person name="Sivarajan S.R."/>
            <person name="Poveda L."/>
            <person name="Shimizu-Inatsugi R."/>
            <person name="Schlapbach R."/>
            <person name="Sreeman S.M."/>
            <person name="Shimizu K.K."/>
        </authorList>
    </citation>
    <scope>NUCLEOTIDE SEQUENCE</scope>
</reference>
<keyword evidence="3" id="KW-1185">Reference proteome</keyword>
<accession>A0AAV5D8A0</accession>
<gene>
    <name evidence="2" type="primary">ga24398</name>
    <name evidence="2" type="ORF">PR202_ga24398</name>
</gene>